<dbReference type="Proteomes" id="UP000702544">
    <property type="component" value="Unassembled WGS sequence"/>
</dbReference>
<organism evidence="1 2">
    <name type="scientific">Candidatus Kutchimonas denitrificans</name>
    <dbReference type="NCBI Taxonomy" id="3056748"/>
    <lineage>
        <taxon>Bacteria</taxon>
        <taxon>Pseudomonadati</taxon>
        <taxon>Gemmatimonadota</taxon>
        <taxon>Gemmatimonadia</taxon>
        <taxon>Candidatus Palauibacterales</taxon>
        <taxon>Candidatus Palauibacteraceae</taxon>
        <taxon>Candidatus Kutchimonas</taxon>
    </lineage>
</organism>
<dbReference type="AlphaFoldDB" id="A0AAE5CCJ7"/>
<sequence length="230" mass="24334">MKGSLAVVAVVCAVIAAGCNGHEPLGPPDSLNDGGVGNETLLVMAEVEVDSETGGFITRFEIDVFDSSNQPVSDAEVTVVWNNTPVLVPETSTSGFYLAQVSGAGAGPARLSVEKDSMYVRDVVLGNIGIHAVLTPAAGDTVAANEPLSVTWVSDFQAPYAELLTLDEFFEVQDVGSYSIPANRNDVIRSNQRIEIERQNEVEVTGGLSGSYFRLEVESYSGVFVVADQS</sequence>
<reference evidence="1 2" key="1">
    <citation type="submission" date="2020-01" db="EMBL/GenBank/DDBJ databases">
        <title>Genomes assembled from Gulf of Kutch pelagic sediment metagenomes.</title>
        <authorList>
            <person name="Chandrashekar M."/>
            <person name="Mahajan M.S."/>
            <person name="Dave K.J."/>
            <person name="Vatsa P."/>
            <person name="Nathani N.M."/>
        </authorList>
    </citation>
    <scope>NUCLEOTIDE SEQUENCE [LARGE SCALE GENOMIC DNA]</scope>
    <source>
        <strain evidence="1">KS3-K002</strain>
    </source>
</reference>
<evidence type="ECO:0000313" key="1">
    <source>
        <dbReference type="EMBL" id="NIR76038.1"/>
    </source>
</evidence>
<dbReference type="PROSITE" id="PS51257">
    <property type="entry name" value="PROKAR_LIPOPROTEIN"/>
    <property type="match status" value="1"/>
</dbReference>
<protein>
    <submittedName>
        <fullName evidence="1">Uncharacterized protein</fullName>
    </submittedName>
</protein>
<dbReference type="EMBL" id="JAACAK010000112">
    <property type="protein sequence ID" value="NIR76038.1"/>
    <property type="molecule type" value="Genomic_DNA"/>
</dbReference>
<proteinExistence type="predicted"/>
<comment type="caution">
    <text evidence="1">The sequence shown here is derived from an EMBL/GenBank/DDBJ whole genome shotgun (WGS) entry which is preliminary data.</text>
</comment>
<accession>A0AAE5CCJ7</accession>
<gene>
    <name evidence="1" type="ORF">GWO12_13165</name>
</gene>
<name>A0AAE5CCJ7_9BACT</name>
<evidence type="ECO:0000313" key="2">
    <source>
        <dbReference type="Proteomes" id="UP000702544"/>
    </source>
</evidence>